<organism evidence="3 4">
    <name type="scientific">Ideonella paludis</name>
    <dbReference type="NCBI Taxonomy" id="1233411"/>
    <lineage>
        <taxon>Bacteria</taxon>
        <taxon>Pseudomonadati</taxon>
        <taxon>Pseudomonadota</taxon>
        <taxon>Betaproteobacteria</taxon>
        <taxon>Burkholderiales</taxon>
        <taxon>Sphaerotilaceae</taxon>
        <taxon>Ideonella</taxon>
    </lineage>
</organism>
<dbReference type="Pfam" id="PF04264">
    <property type="entry name" value="YceI"/>
    <property type="match status" value="1"/>
</dbReference>
<dbReference type="PANTHER" id="PTHR34406:SF1">
    <property type="entry name" value="PROTEIN YCEI"/>
    <property type="match status" value="1"/>
</dbReference>
<proteinExistence type="predicted"/>
<sequence length="205" mass="22505">MTLQPGPTALHRSRAWFGCVAVLVATASDAVDAAPVTYEIDARRSQPSFEVMHKGAPRWKGQFQFARGTMTIDREAQWGRVALDIDMSSVDFGGSVMNNFVKGPLMFEAQRFPMARFEGQLSEAVDGMPTQVEGLLTLHGVTKPLKLKLHQVRCAPEEGSRRERCVANASGQFLRDEFGVDFGRALGLEMAVTLKIHAEALATQP</sequence>
<comment type="caution">
    <text evidence="3">The sequence shown here is derived from an EMBL/GenBank/DDBJ whole genome shotgun (WGS) entry which is preliminary data.</text>
</comment>
<keyword evidence="4" id="KW-1185">Reference proteome</keyword>
<feature type="domain" description="Lipid/polyisoprenoid-binding YceI-like" evidence="2">
    <location>
        <begin position="37"/>
        <end position="201"/>
    </location>
</feature>
<name>A0ABS5E1Y2_9BURK</name>
<dbReference type="SUPFAM" id="SSF101874">
    <property type="entry name" value="YceI-like"/>
    <property type="match status" value="1"/>
</dbReference>
<evidence type="ECO:0000313" key="3">
    <source>
        <dbReference type="EMBL" id="MBQ0937425.1"/>
    </source>
</evidence>
<dbReference type="Gene3D" id="2.40.128.110">
    <property type="entry name" value="Lipid/polyisoprenoid-binding, YceI-like"/>
    <property type="match status" value="1"/>
</dbReference>
<feature type="chain" id="PRO_5046976579" evidence="1">
    <location>
        <begin position="34"/>
        <end position="205"/>
    </location>
</feature>
<dbReference type="SMART" id="SM00867">
    <property type="entry name" value="YceI"/>
    <property type="match status" value="1"/>
</dbReference>
<dbReference type="Proteomes" id="UP000672097">
    <property type="component" value="Unassembled WGS sequence"/>
</dbReference>
<evidence type="ECO:0000256" key="1">
    <source>
        <dbReference type="SAM" id="SignalP"/>
    </source>
</evidence>
<dbReference type="RefSeq" id="WP_210810974.1">
    <property type="nucleotide sequence ID" value="NZ_JAGQDG010000008.1"/>
</dbReference>
<dbReference type="EMBL" id="JAGQDG010000008">
    <property type="protein sequence ID" value="MBQ0937425.1"/>
    <property type="molecule type" value="Genomic_DNA"/>
</dbReference>
<reference evidence="3 4" key="1">
    <citation type="submission" date="2021-04" db="EMBL/GenBank/DDBJ databases">
        <title>The genome sequence of type strain Ideonella paludis KCTC 32238.</title>
        <authorList>
            <person name="Liu Y."/>
        </authorList>
    </citation>
    <scope>NUCLEOTIDE SEQUENCE [LARGE SCALE GENOMIC DNA]</scope>
    <source>
        <strain evidence="3 4">KCTC 32238</strain>
    </source>
</reference>
<dbReference type="InterPro" id="IPR036761">
    <property type="entry name" value="TTHA0802/YceI-like_sf"/>
</dbReference>
<evidence type="ECO:0000313" key="4">
    <source>
        <dbReference type="Proteomes" id="UP000672097"/>
    </source>
</evidence>
<dbReference type="PANTHER" id="PTHR34406">
    <property type="entry name" value="PROTEIN YCEI"/>
    <property type="match status" value="1"/>
</dbReference>
<dbReference type="InterPro" id="IPR007372">
    <property type="entry name" value="Lipid/polyisoprenoid-bd_YceI"/>
</dbReference>
<feature type="signal peptide" evidence="1">
    <location>
        <begin position="1"/>
        <end position="33"/>
    </location>
</feature>
<keyword evidence="1" id="KW-0732">Signal</keyword>
<protein>
    <submittedName>
        <fullName evidence="3">Polyisoprenoid-binding protein</fullName>
    </submittedName>
</protein>
<evidence type="ECO:0000259" key="2">
    <source>
        <dbReference type="SMART" id="SM00867"/>
    </source>
</evidence>
<gene>
    <name evidence="3" type="ORF">KAK11_19020</name>
</gene>
<accession>A0ABS5E1Y2</accession>